<keyword evidence="9" id="KW-1185">Reference proteome</keyword>
<dbReference type="InterPro" id="IPR028159">
    <property type="entry name" value="RPA_interact_C_dom"/>
</dbReference>
<proteinExistence type="predicted"/>
<feature type="domain" description="RPA-interacting protein C-terminal" evidence="7">
    <location>
        <begin position="165"/>
        <end position="242"/>
    </location>
</feature>
<evidence type="ECO:0000256" key="4">
    <source>
        <dbReference type="ARBA" id="ARBA00022833"/>
    </source>
</evidence>
<evidence type="ECO:0008006" key="10">
    <source>
        <dbReference type="Google" id="ProtNLM"/>
    </source>
</evidence>
<dbReference type="GO" id="GO:0005634">
    <property type="term" value="C:nucleus"/>
    <property type="evidence" value="ECO:0007669"/>
    <property type="project" value="UniProtKB-SubCell"/>
</dbReference>
<keyword evidence="4" id="KW-0862">Zinc</keyword>
<dbReference type="InterPro" id="IPR028158">
    <property type="entry name" value="RPA_interact_N_dom"/>
</dbReference>
<dbReference type="GO" id="GO:0006606">
    <property type="term" value="P:protein import into nucleus"/>
    <property type="evidence" value="ECO:0007669"/>
    <property type="project" value="TreeGrafter"/>
</dbReference>
<gene>
    <name evidence="8" type="ORF">HZH66_005416</name>
</gene>
<dbReference type="Proteomes" id="UP000614350">
    <property type="component" value="Unassembled WGS sequence"/>
</dbReference>
<dbReference type="PANTHER" id="PTHR31742">
    <property type="entry name" value="RPA-INTERACTING PROTEIN RPAIN"/>
    <property type="match status" value="1"/>
</dbReference>
<keyword evidence="2" id="KW-0479">Metal-binding</keyword>
<dbReference type="InterPro" id="IPR028156">
    <property type="entry name" value="RIP"/>
</dbReference>
<evidence type="ECO:0000259" key="6">
    <source>
        <dbReference type="Pfam" id="PF14766"/>
    </source>
</evidence>
<protein>
    <recommendedName>
        <fullName evidence="10">RPA-interacting protein C-terminal domain-containing protein</fullName>
    </recommendedName>
</protein>
<evidence type="ECO:0000313" key="9">
    <source>
        <dbReference type="Proteomes" id="UP000614350"/>
    </source>
</evidence>
<evidence type="ECO:0000256" key="1">
    <source>
        <dbReference type="ARBA" id="ARBA00004123"/>
    </source>
</evidence>
<evidence type="ECO:0000313" key="8">
    <source>
        <dbReference type="EMBL" id="KAF7403149.1"/>
    </source>
</evidence>
<dbReference type="AlphaFoldDB" id="A0A834K9V7"/>
<name>A0A834K9V7_VESVU</name>
<evidence type="ECO:0000256" key="3">
    <source>
        <dbReference type="ARBA" id="ARBA00022771"/>
    </source>
</evidence>
<keyword evidence="3" id="KW-0863">Zinc-finger</keyword>
<organism evidence="8 9">
    <name type="scientific">Vespula vulgaris</name>
    <name type="common">Yellow jacket</name>
    <name type="synonym">Wasp</name>
    <dbReference type="NCBI Taxonomy" id="7454"/>
    <lineage>
        <taxon>Eukaryota</taxon>
        <taxon>Metazoa</taxon>
        <taxon>Ecdysozoa</taxon>
        <taxon>Arthropoda</taxon>
        <taxon>Hexapoda</taxon>
        <taxon>Insecta</taxon>
        <taxon>Pterygota</taxon>
        <taxon>Neoptera</taxon>
        <taxon>Endopterygota</taxon>
        <taxon>Hymenoptera</taxon>
        <taxon>Apocrita</taxon>
        <taxon>Aculeata</taxon>
        <taxon>Vespoidea</taxon>
        <taxon>Vespidae</taxon>
        <taxon>Vespinae</taxon>
        <taxon>Vespula</taxon>
    </lineage>
</organism>
<keyword evidence="5" id="KW-0539">Nucleus</keyword>
<comment type="subcellular location">
    <subcellularLocation>
        <location evidence="1">Nucleus</location>
    </subcellularLocation>
</comment>
<evidence type="ECO:0000256" key="5">
    <source>
        <dbReference type="ARBA" id="ARBA00023242"/>
    </source>
</evidence>
<dbReference type="Pfam" id="PF14766">
    <property type="entry name" value="RPA_interact_N"/>
    <property type="match status" value="1"/>
</dbReference>
<reference evidence="8" key="1">
    <citation type="journal article" date="2020" name="G3 (Bethesda)">
        <title>High-Quality Assemblies for Three Invasive Social Wasps from the &lt;i&gt;Vespula&lt;/i&gt; Genus.</title>
        <authorList>
            <person name="Harrop T.W.R."/>
            <person name="Guhlin J."/>
            <person name="McLaughlin G.M."/>
            <person name="Permina E."/>
            <person name="Stockwell P."/>
            <person name="Gilligan J."/>
            <person name="Le Lec M.F."/>
            <person name="Gruber M.A.M."/>
            <person name="Quinn O."/>
            <person name="Lovegrove M."/>
            <person name="Duncan E.J."/>
            <person name="Remnant E.J."/>
            <person name="Van Eeckhoven J."/>
            <person name="Graham B."/>
            <person name="Knapp R.A."/>
            <person name="Langford K.W."/>
            <person name="Kronenberg Z."/>
            <person name="Press M.O."/>
            <person name="Eacker S.M."/>
            <person name="Wilson-Rankin E.E."/>
            <person name="Purcell J."/>
            <person name="Lester P.J."/>
            <person name="Dearden P.K."/>
        </authorList>
    </citation>
    <scope>NUCLEOTIDE SEQUENCE</scope>
    <source>
        <strain evidence="8">Marl-1</strain>
    </source>
</reference>
<dbReference type="PANTHER" id="PTHR31742:SF1">
    <property type="entry name" value="RPA-INTERACTING PROTEIN"/>
    <property type="match status" value="1"/>
</dbReference>
<sequence length="245" mass="28392">MKLLVSFLGQRFAFFDISFHCIVTADIKIESTLPLHFFNVIQRSYFGVYCELVHTFMENTGLSPLLIAKLKIKDVISKIKNKSPQLQEVLRQRCRRRMKERRKEIFNARRLGLGDISEKSEESFQLDGGTNEEEENWICEEYERMLQDEIEWIESLVYDDRKIVICPVCQTDTMVEISESVYCKVCGFWPTNCNDIQTLGNLIDNSVNNHSQRCTAVPGFTTVSENNSSVLYMTCEECSFLTCVI</sequence>
<evidence type="ECO:0000256" key="2">
    <source>
        <dbReference type="ARBA" id="ARBA00022723"/>
    </source>
</evidence>
<accession>A0A834K9V7</accession>
<dbReference type="GO" id="GO:0008270">
    <property type="term" value="F:zinc ion binding"/>
    <property type="evidence" value="ECO:0007669"/>
    <property type="project" value="UniProtKB-KW"/>
</dbReference>
<dbReference type="EMBL" id="JACSEA010000004">
    <property type="protein sequence ID" value="KAF7403149.1"/>
    <property type="molecule type" value="Genomic_DNA"/>
</dbReference>
<comment type="caution">
    <text evidence="8">The sequence shown here is derived from an EMBL/GenBank/DDBJ whole genome shotgun (WGS) entry which is preliminary data.</text>
</comment>
<dbReference type="Pfam" id="PF14768">
    <property type="entry name" value="RPA_interact_C"/>
    <property type="match status" value="1"/>
</dbReference>
<evidence type="ECO:0000259" key="7">
    <source>
        <dbReference type="Pfam" id="PF14768"/>
    </source>
</evidence>
<feature type="domain" description="RPA-interacting protein N-terminal" evidence="6">
    <location>
        <begin position="79"/>
        <end position="112"/>
    </location>
</feature>